<evidence type="ECO:0000313" key="4">
    <source>
        <dbReference type="Proteomes" id="UP001321760"/>
    </source>
</evidence>
<feature type="transmembrane region" description="Helical" evidence="1">
    <location>
        <begin position="20"/>
        <end position="40"/>
    </location>
</feature>
<dbReference type="Pfam" id="PF18922">
    <property type="entry name" value="DUF5672"/>
    <property type="match status" value="1"/>
</dbReference>
<keyword evidence="1" id="KW-1133">Transmembrane helix</keyword>
<dbReference type="InterPro" id="IPR043729">
    <property type="entry name" value="DUF5672"/>
</dbReference>
<organism evidence="3 4">
    <name type="scientific">Podospora aff. communis PSN243</name>
    <dbReference type="NCBI Taxonomy" id="3040156"/>
    <lineage>
        <taxon>Eukaryota</taxon>
        <taxon>Fungi</taxon>
        <taxon>Dikarya</taxon>
        <taxon>Ascomycota</taxon>
        <taxon>Pezizomycotina</taxon>
        <taxon>Sordariomycetes</taxon>
        <taxon>Sordariomycetidae</taxon>
        <taxon>Sordariales</taxon>
        <taxon>Podosporaceae</taxon>
        <taxon>Podospora</taxon>
    </lineage>
</organism>
<evidence type="ECO:0000259" key="2">
    <source>
        <dbReference type="Pfam" id="PF18922"/>
    </source>
</evidence>
<name>A0AAV9H9B3_9PEZI</name>
<reference evidence="3" key="1">
    <citation type="journal article" date="2023" name="Mol. Phylogenet. Evol.">
        <title>Genome-scale phylogeny and comparative genomics of the fungal order Sordariales.</title>
        <authorList>
            <person name="Hensen N."/>
            <person name="Bonometti L."/>
            <person name="Westerberg I."/>
            <person name="Brannstrom I.O."/>
            <person name="Guillou S."/>
            <person name="Cros-Aarteil S."/>
            <person name="Calhoun S."/>
            <person name="Haridas S."/>
            <person name="Kuo A."/>
            <person name="Mondo S."/>
            <person name="Pangilinan J."/>
            <person name="Riley R."/>
            <person name="LaButti K."/>
            <person name="Andreopoulos B."/>
            <person name="Lipzen A."/>
            <person name="Chen C."/>
            <person name="Yan M."/>
            <person name="Daum C."/>
            <person name="Ng V."/>
            <person name="Clum A."/>
            <person name="Steindorff A."/>
            <person name="Ohm R.A."/>
            <person name="Martin F."/>
            <person name="Silar P."/>
            <person name="Natvig D.O."/>
            <person name="Lalanne C."/>
            <person name="Gautier V."/>
            <person name="Ament-Velasquez S.L."/>
            <person name="Kruys A."/>
            <person name="Hutchinson M.I."/>
            <person name="Powell A.J."/>
            <person name="Barry K."/>
            <person name="Miller A.N."/>
            <person name="Grigoriev I.V."/>
            <person name="Debuchy R."/>
            <person name="Gladieux P."/>
            <person name="Hiltunen Thoren M."/>
            <person name="Johannesson H."/>
        </authorList>
    </citation>
    <scope>NUCLEOTIDE SEQUENCE</scope>
    <source>
        <strain evidence="3">PSN243</strain>
    </source>
</reference>
<gene>
    <name evidence="3" type="ORF">QBC34DRAFT_453907</name>
</gene>
<dbReference type="EMBL" id="MU865913">
    <property type="protein sequence ID" value="KAK4456157.1"/>
    <property type="molecule type" value="Genomic_DNA"/>
</dbReference>
<evidence type="ECO:0000313" key="3">
    <source>
        <dbReference type="EMBL" id="KAK4456157.1"/>
    </source>
</evidence>
<protein>
    <recommendedName>
        <fullName evidence="2">DUF5672 domain-containing protein</fullName>
    </recommendedName>
</protein>
<keyword evidence="1" id="KW-0472">Membrane</keyword>
<proteinExistence type="predicted"/>
<accession>A0AAV9H9B3</accession>
<dbReference type="Proteomes" id="UP001321760">
    <property type="component" value="Unassembled WGS sequence"/>
</dbReference>
<keyword evidence="1" id="KW-0812">Transmembrane</keyword>
<feature type="domain" description="DUF5672" evidence="2">
    <location>
        <begin position="138"/>
        <end position="278"/>
    </location>
</feature>
<sequence>MTATLGSGTSFVFVPSRAKIFLVVSLIVTWWFASVLPHYTPAIKEKFKARLDDALQALPSIKVDWNPQGRDPRDAYNASKVALMIEPRPLPHLVPHLLHMISVVPPDWRFLFIGSAESVVSVGRAYATQYQQVIGKLDLMVLPEPWNISSKEHVFRTLTDARFYDEFLPDVEWILKYESDAILCANADKSLNEWLDWSWVGAPRTFSDQFPGNGGLSLRRVSAIRRVLSFQARYNDSEPEDEWFSKRIYLLPDVKIASPIDEALSVEDVYFRNAMGYHVRDGGKSPLTYGVWGEPGQRREIFDYCPELTMIMEMKLERERCREGSPEANPAFWGGDEARKTFLDHIKQSQGGSQA</sequence>
<reference evidence="3" key="2">
    <citation type="submission" date="2023-05" db="EMBL/GenBank/DDBJ databases">
        <authorList>
            <consortium name="Lawrence Berkeley National Laboratory"/>
            <person name="Steindorff A."/>
            <person name="Hensen N."/>
            <person name="Bonometti L."/>
            <person name="Westerberg I."/>
            <person name="Brannstrom I.O."/>
            <person name="Guillou S."/>
            <person name="Cros-Aarteil S."/>
            <person name="Calhoun S."/>
            <person name="Haridas S."/>
            <person name="Kuo A."/>
            <person name="Mondo S."/>
            <person name="Pangilinan J."/>
            <person name="Riley R."/>
            <person name="Labutti K."/>
            <person name="Andreopoulos B."/>
            <person name="Lipzen A."/>
            <person name="Chen C."/>
            <person name="Yanf M."/>
            <person name="Daum C."/>
            <person name="Ng V."/>
            <person name="Clum A."/>
            <person name="Ohm R."/>
            <person name="Martin F."/>
            <person name="Silar P."/>
            <person name="Natvig D."/>
            <person name="Lalanne C."/>
            <person name="Gautier V."/>
            <person name="Ament-Velasquez S.L."/>
            <person name="Kruys A."/>
            <person name="Hutchinson M.I."/>
            <person name="Powell A.J."/>
            <person name="Barry K."/>
            <person name="Miller A.N."/>
            <person name="Grigoriev I.V."/>
            <person name="Debuchy R."/>
            <person name="Gladieux P."/>
            <person name="Thoren M.H."/>
            <person name="Johannesson H."/>
        </authorList>
    </citation>
    <scope>NUCLEOTIDE SEQUENCE</scope>
    <source>
        <strain evidence="3">PSN243</strain>
    </source>
</reference>
<dbReference type="AlphaFoldDB" id="A0AAV9H9B3"/>
<keyword evidence="4" id="KW-1185">Reference proteome</keyword>
<comment type="caution">
    <text evidence="3">The sequence shown here is derived from an EMBL/GenBank/DDBJ whole genome shotgun (WGS) entry which is preliminary data.</text>
</comment>
<evidence type="ECO:0000256" key="1">
    <source>
        <dbReference type="SAM" id="Phobius"/>
    </source>
</evidence>